<protein>
    <recommendedName>
        <fullName evidence="10">Raftlin, lipid raft linker 1a</fullName>
    </recommendedName>
</protein>
<dbReference type="InterPro" id="IPR028169">
    <property type="entry name" value="Raftlin"/>
</dbReference>
<reference evidence="8" key="1">
    <citation type="submission" date="2025-08" db="UniProtKB">
        <authorList>
            <consortium name="Ensembl"/>
        </authorList>
    </citation>
    <scope>IDENTIFICATION</scope>
</reference>
<evidence type="ECO:0000256" key="1">
    <source>
        <dbReference type="ARBA" id="ARBA00004193"/>
    </source>
</evidence>
<comment type="subcellular location">
    <subcellularLocation>
        <location evidence="1">Cell membrane</location>
        <topology evidence="1">Lipid-anchor</topology>
    </subcellularLocation>
</comment>
<keyword evidence="6" id="KW-0564">Palmitate</keyword>
<dbReference type="PANTHER" id="PTHR17601:SF7">
    <property type="entry name" value="RAFTLIN ISOFORM X1"/>
    <property type="match status" value="1"/>
</dbReference>
<dbReference type="PANTHER" id="PTHR17601">
    <property type="entry name" value="RAFTLIN-RELATED"/>
    <property type="match status" value="1"/>
</dbReference>
<evidence type="ECO:0000256" key="4">
    <source>
        <dbReference type="ARBA" id="ARBA00022707"/>
    </source>
</evidence>
<evidence type="ECO:0000313" key="8">
    <source>
        <dbReference type="Ensembl" id="ENSAMXP00005046863.1"/>
    </source>
</evidence>
<name>A0A8B9L9I1_ASTMX</name>
<dbReference type="AlphaFoldDB" id="A0A8B9L9I1"/>
<comment type="similarity">
    <text evidence="2">Belongs to the raftlin family.</text>
</comment>
<keyword evidence="4" id="KW-0519">Myristate</keyword>
<sequence length="127" mass="14006">MGCKLPKPRGSEEAPGKIYSTLRKAQVETHTGVAYTYHFLDFLATLSLADEVAVSSLLCLSSVRELPVQVCELYQQGFILAAVHPFVHSCGPAKANLQRQLHRAVLIRETNRYIPNTVTVDTESPVP</sequence>
<proteinExistence type="inferred from homology"/>
<keyword evidence="5" id="KW-0472">Membrane</keyword>
<accession>A0A8B9L9I1</accession>
<evidence type="ECO:0008006" key="10">
    <source>
        <dbReference type="Google" id="ProtNLM"/>
    </source>
</evidence>
<evidence type="ECO:0000256" key="7">
    <source>
        <dbReference type="ARBA" id="ARBA00023288"/>
    </source>
</evidence>
<evidence type="ECO:0000256" key="2">
    <source>
        <dbReference type="ARBA" id="ARBA00006390"/>
    </source>
</evidence>
<evidence type="ECO:0000256" key="6">
    <source>
        <dbReference type="ARBA" id="ARBA00023139"/>
    </source>
</evidence>
<dbReference type="Pfam" id="PF15250">
    <property type="entry name" value="Raftlin"/>
    <property type="match status" value="1"/>
</dbReference>
<dbReference type="Ensembl" id="ENSAMXT00005050898.1">
    <property type="protein sequence ID" value="ENSAMXP00005046863.1"/>
    <property type="gene ID" value="ENSAMXG00005021566.1"/>
</dbReference>
<organism evidence="8 9">
    <name type="scientific">Astyanax mexicanus</name>
    <name type="common">Blind cave fish</name>
    <name type="synonym">Astyanax fasciatus mexicanus</name>
    <dbReference type="NCBI Taxonomy" id="7994"/>
    <lineage>
        <taxon>Eukaryota</taxon>
        <taxon>Metazoa</taxon>
        <taxon>Chordata</taxon>
        <taxon>Craniata</taxon>
        <taxon>Vertebrata</taxon>
        <taxon>Euteleostomi</taxon>
        <taxon>Actinopterygii</taxon>
        <taxon>Neopterygii</taxon>
        <taxon>Teleostei</taxon>
        <taxon>Ostariophysi</taxon>
        <taxon>Characiformes</taxon>
        <taxon>Characoidei</taxon>
        <taxon>Acestrorhamphidae</taxon>
        <taxon>Acestrorhamphinae</taxon>
        <taxon>Astyanax</taxon>
    </lineage>
</organism>
<dbReference type="Proteomes" id="UP000694621">
    <property type="component" value="Unplaced"/>
</dbReference>
<evidence type="ECO:0000313" key="9">
    <source>
        <dbReference type="Proteomes" id="UP000694621"/>
    </source>
</evidence>
<keyword evidence="7" id="KW-0449">Lipoprotein</keyword>
<evidence type="ECO:0000256" key="3">
    <source>
        <dbReference type="ARBA" id="ARBA00022475"/>
    </source>
</evidence>
<keyword evidence="3" id="KW-1003">Cell membrane</keyword>
<dbReference type="GO" id="GO:0005886">
    <property type="term" value="C:plasma membrane"/>
    <property type="evidence" value="ECO:0007669"/>
    <property type="project" value="UniProtKB-SubCell"/>
</dbReference>
<evidence type="ECO:0000256" key="5">
    <source>
        <dbReference type="ARBA" id="ARBA00023136"/>
    </source>
</evidence>